<dbReference type="Proteomes" id="UP000284706">
    <property type="component" value="Unassembled WGS sequence"/>
</dbReference>
<gene>
    <name evidence="1" type="ORF">CVT26_016025</name>
</gene>
<comment type="caution">
    <text evidence="1">The sequence shown here is derived from an EMBL/GenBank/DDBJ whole genome shotgun (WGS) entry which is preliminary data.</text>
</comment>
<organism evidence="1 2">
    <name type="scientific">Gymnopilus dilepis</name>
    <dbReference type="NCBI Taxonomy" id="231916"/>
    <lineage>
        <taxon>Eukaryota</taxon>
        <taxon>Fungi</taxon>
        <taxon>Dikarya</taxon>
        <taxon>Basidiomycota</taxon>
        <taxon>Agaricomycotina</taxon>
        <taxon>Agaricomycetes</taxon>
        <taxon>Agaricomycetidae</taxon>
        <taxon>Agaricales</taxon>
        <taxon>Agaricineae</taxon>
        <taxon>Hymenogastraceae</taxon>
        <taxon>Gymnopilus</taxon>
    </lineage>
</organism>
<accession>A0A409YDU6</accession>
<evidence type="ECO:0000313" key="2">
    <source>
        <dbReference type="Proteomes" id="UP000284706"/>
    </source>
</evidence>
<reference evidence="1 2" key="1">
    <citation type="journal article" date="2018" name="Evol. Lett.">
        <title>Horizontal gene cluster transfer increased hallucinogenic mushroom diversity.</title>
        <authorList>
            <person name="Reynolds H.T."/>
            <person name="Vijayakumar V."/>
            <person name="Gluck-Thaler E."/>
            <person name="Korotkin H.B."/>
            <person name="Matheny P.B."/>
            <person name="Slot J.C."/>
        </authorList>
    </citation>
    <scope>NUCLEOTIDE SEQUENCE [LARGE SCALE GENOMIC DNA]</scope>
    <source>
        <strain evidence="1 2">SRW20</strain>
    </source>
</reference>
<name>A0A409YDU6_9AGAR</name>
<sequence>MHALWVQRNVVIPPPAVAVITLSLQPQIARPARSLTTASLLDLVLGLAHIPILPVASATQSSKCVASACIFRIDIPPHHVQPGFGVHTPGLDLDGEHTQAVGRSLGSGSRFGIDNLKC</sequence>
<proteinExistence type="predicted"/>
<dbReference type="EMBL" id="NHYE01000961">
    <property type="protein sequence ID" value="PPR01171.1"/>
    <property type="molecule type" value="Genomic_DNA"/>
</dbReference>
<dbReference type="AlphaFoldDB" id="A0A409YDU6"/>
<protein>
    <submittedName>
        <fullName evidence="1">Uncharacterized protein</fullName>
    </submittedName>
</protein>
<dbReference type="InParanoid" id="A0A409YDU6"/>
<keyword evidence="2" id="KW-1185">Reference proteome</keyword>
<evidence type="ECO:0000313" key="1">
    <source>
        <dbReference type="EMBL" id="PPR01171.1"/>
    </source>
</evidence>